<keyword evidence="5" id="KW-0862">Zinc</keyword>
<evidence type="ECO:0000256" key="4">
    <source>
        <dbReference type="ARBA" id="ARBA00022801"/>
    </source>
</evidence>
<name>A0ABP0XQE1_9ROSI</name>
<dbReference type="SUPFAM" id="SSF55486">
    <property type="entry name" value="Metalloproteases ('zincins'), catalytic domain"/>
    <property type="match status" value="1"/>
</dbReference>
<dbReference type="PRINTS" id="PR00138">
    <property type="entry name" value="MATRIXIN"/>
</dbReference>
<evidence type="ECO:0000313" key="9">
    <source>
        <dbReference type="EMBL" id="CAK9308930.1"/>
    </source>
</evidence>
<keyword evidence="3" id="KW-0479">Metal-binding</keyword>
<dbReference type="Gene3D" id="3.40.390.10">
    <property type="entry name" value="Collagenase (Catalytic Domain)"/>
    <property type="match status" value="1"/>
</dbReference>
<dbReference type="InterPro" id="IPR024079">
    <property type="entry name" value="MetalloPept_cat_dom_sf"/>
</dbReference>
<feature type="compositionally biased region" description="Polar residues" evidence="7">
    <location>
        <begin position="1"/>
        <end position="24"/>
    </location>
</feature>
<dbReference type="InterPro" id="IPR036365">
    <property type="entry name" value="PGBD-like_sf"/>
</dbReference>
<dbReference type="SMART" id="SM00235">
    <property type="entry name" value="ZnMc"/>
    <property type="match status" value="1"/>
</dbReference>
<feature type="region of interest" description="Disordered" evidence="7">
    <location>
        <begin position="1"/>
        <end position="30"/>
    </location>
</feature>
<dbReference type="PANTHER" id="PTHR10201:SF213">
    <property type="entry name" value="METALLOENDOPROTEINASE 2-MMP-LIKE"/>
    <property type="match status" value="1"/>
</dbReference>
<keyword evidence="4" id="KW-0378">Hydrolase</keyword>
<evidence type="ECO:0000313" key="10">
    <source>
        <dbReference type="Proteomes" id="UP001642487"/>
    </source>
</evidence>
<dbReference type="PANTHER" id="PTHR10201">
    <property type="entry name" value="MATRIX METALLOPROTEINASE"/>
    <property type="match status" value="1"/>
</dbReference>
<sequence length="312" mass="35351">MFSVSLKPQTPKGSTNEATRNNSLGGRLGSVDELLNNIGEGYKRGSRKGHNIEGIHSVKTYLQRYGYLSKKYNTIDPNGANNNAFDDHLESSVKKYQKFFKLNESGILDVETLRQMSQPRCSVPDIFENDDNETSVRTSDLHLRSKYTFFPGKPKWPSSTKYSLKYSFIKNFPEEFKVGVNEAFLAWYEQSRFRFSEVDKNVKADIKVSFEVGDHGDGYPFRKGSGVLAHAFGPGDGRFHFNADQSFSVQVRYDKYHVRTVALHELGHCLGLGHSNSEDAIMFPSIPPNFSKGLDMDDVNGLWELYNGFHDV</sequence>
<dbReference type="Proteomes" id="UP001642487">
    <property type="component" value="Chromosome 1"/>
</dbReference>
<reference evidence="9 10" key="1">
    <citation type="submission" date="2024-03" db="EMBL/GenBank/DDBJ databases">
        <authorList>
            <person name="Gkanogiannis A."/>
            <person name="Becerra Lopez-Lavalle L."/>
        </authorList>
    </citation>
    <scope>NUCLEOTIDE SEQUENCE [LARGE SCALE GENOMIC DNA]</scope>
</reference>
<evidence type="ECO:0000259" key="8">
    <source>
        <dbReference type="SMART" id="SM00235"/>
    </source>
</evidence>
<dbReference type="SUPFAM" id="SSF47090">
    <property type="entry name" value="PGBD-like"/>
    <property type="match status" value="1"/>
</dbReference>
<evidence type="ECO:0000256" key="5">
    <source>
        <dbReference type="ARBA" id="ARBA00022833"/>
    </source>
</evidence>
<organism evidence="9 10">
    <name type="scientific">Citrullus colocynthis</name>
    <name type="common">colocynth</name>
    <dbReference type="NCBI Taxonomy" id="252529"/>
    <lineage>
        <taxon>Eukaryota</taxon>
        <taxon>Viridiplantae</taxon>
        <taxon>Streptophyta</taxon>
        <taxon>Embryophyta</taxon>
        <taxon>Tracheophyta</taxon>
        <taxon>Spermatophyta</taxon>
        <taxon>Magnoliopsida</taxon>
        <taxon>eudicotyledons</taxon>
        <taxon>Gunneridae</taxon>
        <taxon>Pentapetalae</taxon>
        <taxon>rosids</taxon>
        <taxon>fabids</taxon>
        <taxon>Cucurbitales</taxon>
        <taxon>Cucurbitaceae</taxon>
        <taxon>Benincaseae</taxon>
        <taxon>Citrullus</taxon>
    </lineage>
</organism>
<keyword evidence="6" id="KW-0482">Metalloprotease</keyword>
<proteinExistence type="inferred from homology"/>
<keyword evidence="10" id="KW-1185">Reference proteome</keyword>
<evidence type="ECO:0000256" key="1">
    <source>
        <dbReference type="ARBA" id="ARBA00009614"/>
    </source>
</evidence>
<gene>
    <name evidence="9" type="ORF">CITCOLO1_LOCUS450</name>
</gene>
<keyword evidence="2" id="KW-0645">Protease</keyword>
<dbReference type="Pfam" id="PF00413">
    <property type="entry name" value="Peptidase_M10"/>
    <property type="match status" value="1"/>
</dbReference>
<accession>A0ABP0XQE1</accession>
<dbReference type="InterPro" id="IPR006026">
    <property type="entry name" value="Peptidase_Metallo"/>
</dbReference>
<dbReference type="InterPro" id="IPR002477">
    <property type="entry name" value="Peptidoglycan-bd-like"/>
</dbReference>
<dbReference type="InterPro" id="IPR001818">
    <property type="entry name" value="Pept_M10_metallopeptidase"/>
</dbReference>
<evidence type="ECO:0000256" key="2">
    <source>
        <dbReference type="ARBA" id="ARBA00022670"/>
    </source>
</evidence>
<evidence type="ECO:0000256" key="7">
    <source>
        <dbReference type="SAM" id="MobiDB-lite"/>
    </source>
</evidence>
<evidence type="ECO:0000256" key="3">
    <source>
        <dbReference type="ARBA" id="ARBA00022723"/>
    </source>
</evidence>
<feature type="domain" description="Peptidase metallopeptidase" evidence="8">
    <location>
        <begin position="152"/>
        <end position="308"/>
    </location>
</feature>
<dbReference type="EMBL" id="OZ021735">
    <property type="protein sequence ID" value="CAK9308930.1"/>
    <property type="molecule type" value="Genomic_DNA"/>
</dbReference>
<evidence type="ECO:0000256" key="6">
    <source>
        <dbReference type="ARBA" id="ARBA00023049"/>
    </source>
</evidence>
<comment type="similarity">
    <text evidence="1">Belongs to the peptidase M10A family. Matrix metalloproteinases (MMPs) subfamily.</text>
</comment>
<dbReference type="InterPro" id="IPR021190">
    <property type="entry name" value="Pept_M10A"/>
</dbReference>
<dbReference type="Pfam" id="PF01471">
    <property type="entry name" value="PG_binding_1"/>
    <property type="match status" value="1"/>
</dbReference>
<protein>
    <recommendedName>
        <fullName evidence="8">Peptidase metallopeptidase domain-containing protein</fullName>
    </recommendedName>
</protein>